<feature type="non-terminal residue" evidence="1">
    <location>
        <position position="168"/>
    </location>
</feature>
<name>A0A699Z7A2_HAELA</name>
<sequence length="168" mass="17598">HQSQLDYLASLCPPEVQPPAWGSALEQTTRAATARHSQGSGFQELLHTWVTLHDLLLQAALRVGAGTAAAPSMESLLLDLYCVHDNPPAQLDIVSQALAGICSSGAGLGVEAKQQQGTAVADALWRAAYLQDLCCSYCPDMAVTGPCILMHTGSPPYSARDAVAGWAA</sequence>
<dbReference type="Proteomes" id="UP000485058">
    <property type="component" value="Unassembled WGS sequence"/>
</dbReference>
<protein>
    <submittedName>
        <fullName evidence="1">Uncharacterized protein</fullName>
    </submittedName>
</protein>
<organism evidence="1 2">
    <name type="scientific">Haematococcus lacustris</name>
    <name type="common">Green alga</name>
    <name type="synonym">Haematococcus pluvialis</name>
    <dbReference type="NCBI Taxonomy" id="44745"/>
    <lineage>
        <taxon>Eukaryota</taxon>
        <taxon>Viridiplantae</taxon>
        <taxon>Chlorophyta</taxon>
        <taxon>core chlorophytes</taxon>
        <taxon>Chlorophyceae</taxon>
        <taxon>CS clade</taxon>
        <taxon>Chlamydomonadales</taxon>
        <taxon>Haematococcaceae</taxon>
        <taxon>Haematococcus</taxon>
    </lineage>
</organism>
<dbReference type="AlphaFoldDB" id="A0A699Z7A2"/>
<dbReference type="EMBL" id="BLLF01001312">
    <property type="protein sequence ID" value="GFH18517.1"/>
    <property type="molecule type" value="Genomic_DNA"/>
</dbReference>
<keyword evidence="2" id="KW-1185">Reference proteome</keyword>
<reference evidence="1 2" key="1">
    <citation type="submission" date="2020-02" db="EMBL/GenBank/DDBJ databases">
        <title>Draft genome sequence of Haematococcus lacustris strain NIES-144.</title>
        <authorList>
            <person name="Morimoto D."/>
            <person name="Nakagawa S."/>
            <person name="Yoshida T."/>
            <person name="Sawayama S."/>
        </authorList>
    </citation>
    <scope>NUCLEOTIDE SEQUENCE [LARGE SCALE GENOMIC DNA]</scope>
    <source>
        <strain evidence="1 2">NIES-144</strain>
    </source>
</reference>
<feature type="non-terminal residue" evidence="1">
    <location>
        <position position="1"/>
    </location>
</feature>
<gene>
    <name evidence="1" type="ORF">HaLaN_15338</name>
</gene>
<comment type="caution">
    <text evidence="1">The sequence shown here is derived from an EMBL/GenBank/DDBJ whole genome shotgun (WGS) entry which is preliminary data.</text>
</comment>
<evidence type="ECO:0000313" key="1">
    <source>
        <dbReference type="EMBL" id="GFH18517.1"/>
    </source>
</evidence>
<accession>A0A699Z7A2</accession>
<evidence type="ECO:0000313" key="2">
    <source>
        <dbReference type="Proteomes" id="UP000485058"/>
    </source>
</evidence>
<proteinExistence type="predicted"/>